<evidence type="ECO:0000313" key="2">
    <source>
        <dbReference type="EMBL" id="KAG2269971.1"/>
    </source>
</evidence>
<dbReference type="GO" id="GO:0031982">
    <property type="term" value="C:vesicle"/>
    <property type="evidence" value="ECO:0007669"/>
    <property type="project" value="TreeGrafter"/>
</dbReference>
<feature type="region of interest" description="Disordered" evidence="1">
    <location>
        <begin position="397"/>
        <end position="423"/>
    </location>
</feature>
<feature type="compositionally biased region" description="Basic and acidic residues" evidence="1">
    <location>
        <begin position="198"/>
        <end position="221"/>
    </location>
</feature>
<feature type="region of interest" description="Disordered" evidence="1">
    <location>
        <begin position="111"/>
        <end position="162"/>
    </location>
</feature>
<dbReference type="AlphaFoldDB" id="A0A8X7UA95"/>
<accession>A0A8X7UA95</accession>
<dbReference type="GO" id="GO:0005737">
    <property type="term" value="C:cytoplasm"/>
    <property type="evidence" value="ECO:0007669"/>
    <property type="project" value="TreeGrafter"/>
</dbReference>
<keyword evidence="3" id="KW-1185">Reference proteome</keyword>
<dbReference type="SUPFAM" id="SSF46565">
    <property type="entry name" value="Chaperone J-domain"/>
    <property type="match status" value="1"/>
</dbReference>
<dbReference type="InterPro" id="IPR036869">
    <property type="entry name" value="J_dom_sf"/>
</dbReference>
<feature type="region of interest" description="Disordered" evidence="1">
    <location>
        <begin position="439"/>
        <end position="467"/>
    </location>
</feature>
<comment type="caution">
    <text evidence="2">The sequence shown here is derived from an EMBL/GenBank/DDBJ whole genome shotgun (WGS) entry which is preliminary data.</text>
</comment>
<sequence length="574" mass="63779">MDESWRMKMGLNVDPLFSIAPRSMDVRIDAQDFSDVFGGPPRSVLTRKFSGDFSRSDCFYDEIFRPPGMFSCGTVASSKSHGRNLTAFRIPSAGDGFYDGVFGGCSGTAKQSPIAKSRRIDDFGPSSPASSPVSSFIREEEYETEEKQRTSKAEDEDEEEMSSYVIEVNSDRFDRYRDGGSGGGNSDSNDMDEAIAWARERSQRPETKQAQEDLIDSRRSEEEEAKSEEEMEMEMKDEEIRIWLTGKETNIRLLLSTLHHVLWSNSIWQAIPLANLRDGSQVKSVATRQQSILHSSVDLAEIRSGEKTSNRKLASTIVTPVRADHPMEENVTLRDRGEARALAFSPNGEPSHDDDLIIGALSDMEIMEQSDGALMADGDDGEDLLGLDLMELEDRQPQLRSLQDLGRRSSSRSSRTKKLGAKRSAPLGINRKFEILRRGSPSKRSTATVSHVAEGGEKPRSHNGSSLFSAASTDVEATNMREYNKLVDIQKMILMLITAYLKESLLQLKAISSGDPSTSLKPGVALPHSLDVQHINLWNLLEGIVKGAKVLQDMLENGCFPNKMTFFDNVQRVS</sequence>
<proteinExistence type="predicted"/>
<name>A0A8X7UA95_BRACI</name>
<dbReference type="PANTHER" id="PTHR23172:SF69">
    <property type="entry name" value="CHAPERONE DNAJ-DOMAIN SUPERFAMILY PROTEIN"/>
    <property type="match status" value="1"/>
</dbReference>
<dbReference type="GO" id="GO:0072583">
    <property type="term" value="P:clathrin-dependent endocytosis"/>
    <property type="evidence" value="ECO:0007669"/>
    <property type="project" value="TreeGrafter"/>
</dbReference>
<dbReference type="GO" id="GO:0030276">
    <property type="term" value="F:clathrin binding"/>
    <property type="evidence" value="ECO:0007669"/>
    <property type="project" value="TreeGrafter"/>
</dbReference>
<gene>
    <name evidence="2" type="ORF">Bca52824_064526</name>
</gene>
<dbReference type="OrthoDB" id="1717591at2759"/>
<protein>
    <submittedName>
        <fullName evidence="2">Uncharacterized protein</fullName>
    </submittedName>
</protein>
<dbReference type="Proteomes" id="UP000886595">
    <property type="component" value="Unassembled WGS sequence"/>
</dbReference>
<evidence type="ECO:0000256" key="1">
    <source>
        <dbReference type="SAM" id="MobiDB-lite"/>
    </source>
</evidence>
<organism evidence="2 3">
    <name type="scientific">Brassica carinata</name>
    <name type="common">Ethiopian mustard</name>
    <name type="synonym">Abyssinian cabbage</name>
    <dbReference type="NCBI Taxonomy" id="52824"/>
    <lineage>
        <taxon>Eukaryota</taxon>
        <taxon>Viridiplantae</taxon>
        <taxon>Streptophyta</taxon>
        <taxon>Embryophyta</taxon>
        <taxon>Tracheophyta</taxon>
        <taxon>Spermatophyta</taxon>
        <taxon>Magnoliopsida</taxon>
        <taxon>eudicotyledons</taxon>
        <taxon>Gunneridae</taxon>
        <taxon>Pentapetalae</taxon>
        <taxon>rosids</taxon>
        <taxon>malvids</taxon>
        <taxon>Brassicales</taxon>
        <taxon>Brassicaceae</taxon>
        <taxon>Brassiceae</taxon>
        <taxon>Brassica</taxon>
    </lineage>
</organism>
<dbReference type="Gene3D" id="1.10.287.110">
    <property type="entry name" value="DnaJ domain"/>
    <property type="match status" value="1"/>
</dbReference>
<dbReference type="PANTHER" id="PTHR23172">
    <property type="entry name" value="AUXILIN/CYCLIN G-ASSOCIATED KINASE-RELATED"/>
    <property type="match status" value="1"/>
</dbReference>
<dbReference type="GO" id="GO:0072318">
    <property type="term" value="P:clathrin coat disassembly"/>
    <property type="evidence" value="ECO:0007669"/>
    <property type="project" value="TreeGrafter"/>
</dbReference>
<evidence type="ECO:0000313" key="3">
    <source>
        <dbReference type="Proteomes" id="UP000886595"/>
    </source>
</evidence>
<dbReference type="EMBL" id="JAAMPC010000013">
    <property type="protein sequence ID" value="KAG2269971.1"/>
    <property type="molecule type" value="Genomic_DNA"/>
</dbReference>
<feature type="region of interest" description="Disordered" evidence="1">
    <location>
        <begin position="198"/>
        <end position="233"/>
    </location>
</feature>
<feature type="compositionally biased region" description="Low complexity" evidence="1">
    <location>
        <begin position="125"/>
        <end position="135"/>
    </location>
</feature>
<reference evidence="2 3" key="1">
    <citation type="submission" date="2020-02" db="EMBL/GenBank/DDBJ databases">
        <authorList>
            <person name="Ma Q."/>
            <person name="Huang Y."/>
            <person name="Song X."/>
            <person name="Pei D."/>
        </authorList>
    </citation>
    <scope>NUCLEOTIDE SEQUENCE [LARGE SCALE GENOMIC DNA]</scope>
    <source>
        <strain evidence="2">Sxm20200214</strain>
        <tissue evidence="2">Leaf</tissue>
    </source>
</reference>
<feature type="compositionally biased region" description="Acidic residues" evidence="1">
    <location>
        <begin position="222"/>
        <end position="233"/>
    </location>
</feature>